<proteinExistence type="predicted"/>
<dbReference type="SUPFAM" id="SSF56281">
    <property type="entry name" value="Metallo-hydrolase/oxidoreductase"/>
    <property type="match status" value="1"/>
</dbReference>
<gene>
    <name evidence="1" type="ORF">DI544_09190</name>
</gene>
<dbReference type="EMBL" id="QFQI01000006">
    <property type="protein sequence ID" value="PZQ60033.1"/>
    <property type="molecule type" value="Genomic_DNA"/>
</dbReference>
<dbReference type="InterPro" id="IPR025638">
    <property type="entry name" value="DUF4336"/>
</dbReference>
<evidence type="ECO:0000313" key="2">
    <source>
        <dbReference type="Proteomes" id="UP000249229"/>
    </source>
</evidence>
<comment type="caution">
    <text evidence="1">The sequence shown here is derived from an EMBL/GenBank/DDBJ whole genome shotgun (WGS) entry which is preliminary data.</text>
</comment>
<evidence type="ECO:0008006" key="3">
    <source>
        <dbReference type="Google" id="ProtNLM"/>
    </source>
</evidence>
<evidence type="ECO:0000313" key="1">
    <source>
        <dbReference type="EMBL" id="PZQ60033.1"/>
    </source>
</evidence>
<dbReference type="Pfam" id="PF14234">
    <property type="entry name" value="DUF4336"/>
    <property type="match status" value="1"/>
</dbReference>
<name>A0A2W5QYQ0_9SPHN</name>
<organism evidence="1 2">
    <name type="scientific">Sphingomonas taxi</name>
    <dbReference type="NCBI Taxonomy" id="1549858"/>
    <lineage>
        <taxon>Bacteria</taxon>
        <taxon>Pseudomonadati</taxon>
        <taxon>Pseudomonadota</taxon>
        <taxon>Alphaproteobacteria</taxon>
        <taxon>Sphingomonadales</taxon>
        <taxon>Sphingomonadaceae</taxon>
        <taxon>Sphingomonas</taxon>
    </lineage>
</organism>
<dbReference type="PANTHER" id="PTHR33835:SF1">
    <property type="entry name" value="METALLO-BETA-LACTAMASE DOMAIN-CONTAINING PROTEIN"/>
    <property type="match status" value="1"/>
</dbReference>
<dbReference type="InterPro" id="IPR036866">
    <property type="entry name" value="RibonucZ/Hydroxyglut_hydro"/>
</dbReference>
<dbReference type="PANTHER" id="PTHR33835">
    <property type="entry name" value="YALI0C07656P"/>
    <property type="match status" value="1"/>
</dbReference>
<protein>
    <recommendedName>
        <fullName evidence="3">DUF4336 domain-containing protein</fullName>
    </recommendedName>
</protein>
<dbReference type="Proteomes" id="UP000249229">
    <property type="component" value="Unassembled WGS sequence"/>
</dbReference>
<sequence>MTRNGRLAWGGAAIATAALAWIVLRERRSDASANYPPLDTPKPLAENVWIVDSGPINTSGLSLPIRMTVVRLANGELLLHSPTAWSPELAAALATLGDVRHLIAPNVAHWTLVAGWQRAFPDAITWGAPGLRARGAVKRARLRIDRDLTAGAPPEWAGEIAQGVIRGAAGFREVWFFHHASRTLLLTDLVQDMDADRLPPLTALVARASGGADGTTPRYLRPVLTAGDGDAHRTFAALVALEPRQVVFAHGRPFVTDATARLRDALQWAGLPD</sequence>
<reference evidence="1 2" key="1">
    <citation type="submission" date="2017-08" db="EMBL/GenBank/DDBJ databases">
        <title>Infants hospitalized years apart are colonized by the same room-sourced microbial strains.</title>
        <authorList>
            <person name="Brooks B."/>
            <person name="Olm M.R."/>
            <person name="Firek B.A."/>
            <person name="Baker R."/>
            <person name="Thomas B.C."/>
            <person name="Morowitz M.J."/>
            <person name="Banfield J.F."/>
        </authorList>
    </citation>
    <scope>NUCLEOTIDE SEQUENCE [LARGE SCALE GENOMIC DNA]</scope>
    <source>
        <strain evidence="1">S2_005_001_R1_22</strain>
    </source>
</reference>
<accession>A0A2W5QYQ0</accession>
<dbReference type="AlphaFoldDB" id="A0A2W5QYQ0"/>